<organism evidence="3 4">
    <name type="scientific">Fusarium oxysporum f. sp. rapae</name>
    <dbReference type="NCBI Taxonomy" id="485398"/>
    <lineage>
        <taxon>Eukaryota</taxon>
        <taxon>Fungi</taxon>
        <taxon>Dikarya</taxon>
        <taxon>Ascomycota</taxon>
        <taxon>Pezizomycotina</taxon>
        <taxon>Sordariomycetes</taxon>
        <taxon>Hypocreomycetidae</taxon>
        <taxon>Hypocreales</taxon>
        <taxon>Nectriaceae</taxon>
        <taxon>Fusarium</taxon>
        <taxon>Fusarium oxysporum species complex</taxon>
    </lineage>
</organism>
<evidence type="ECO:0000256" key="1">
    <source>
        <dbReference type="ARBA" id="ARBA00006601"/>
    </source>
</evidence>
<dbReference type="InterPro" id="IPR001732">
    <property type="entry name" value="UDP-Glc/GDP-Man_DH_N"/>
</dbReference>
<protein>
    <submittedName>
        <fullName evidence="3">Protein CapL</fullName>
    </submittedName>
</protein>
<evidence type="ECO:0000259" key="2">
    <source>
        <dbReference type="Pfam" id="PF03721"/>
    </source>
</evidence>
<dbReference type="Pfam" id="PF03721">
    <property type="entry name" value="UDPG_MGDP_dh_N"/>
    <property type="match status" value="1"/>
</dbReference>
<comment type="similarity">
    <text evidence="1">Belongs to the UDP-glucose/GDP-mannose dehydrogenase family.</text>
</comment>
<dbReference type="GO" id="GO:0016616">
    <property type="term" value="F:oxidoreductase activity, acting on the CH-OH group of donors, NAD or NADP as acceptor"/>
    <property type="evidence" value="ECO:0007669"/>
    <property type="project" value="InterPro"/>
</dbReference>
<dbReference type="GO" id="GO:0000271">
    <property type="term" value="P:polysaccharide biosynthetic process"/>
    <property type="evidence" value="ECO:0007669"/>
    <property type="project" value="InterPro"/>
</dbReference>
<dbReference type="PANTHER" id="PTHR43491">
    <property type="entry name" value="UDP-N-ACETYL-D-MANNOSAMINE DEHYDROGENASE"/>
    <property type="match status" value="1"/>
</dbReference>
<gene>
    <name evidence="3" type="primary">capL</name>
    <name evidence="3" type="ORF">Forpe1208_v011069</name>
</gene>
<proteinExistence type="inferred from homology"/>
<dbReference type="PIRSF" id="PIRSF000124">
    <property type="entry name" value="UDPglc_GDPman_dh"/>
    <property type="match status" value="1"/>
</dbReference>
<dbReference type="GO" id="GO:0051287">
    <property type="term" value="F:NAD binding"/>
    <property type="evidence" value="ECO:0007669"/>
    <property type="project" value="InterPro"/>
</dbReference>
<comment type="caution">
    <text evidence="3">The sequence shown here is derived from an EMBL/GenBank/DDBJ whole genome shotgun (WGS) entry which is preliminary data.</text>
</comment>
<reference evidence="3" key="1">
    <citation type="submission" date="2021-04" db="EMBL/GenBank/DDBJ databases">
        <title>First draft genome resource for Brassicaceae pathogens Fusarium oxysporum f. sp. raphani and Fusarium oxysporum f. sp. rapae.</title>
        <authorList>
            <person name="Asai S."/>
        </authorList>
    </citation>
    <scope>NUCLEOTIDE SEQUENCE</scope>
    <source>
        <strain evidence="3">Tf1208</strain>
    </source>
</reference>
<sequence>MEYFTGMLTPSDSPSAFPFYPVTPPLSSIPSETDLTLKVSADVTPDDIPVVSVVGVGYAGTHLVSSFSSKYQIIGFDVSERRIQDLRQELKGNENITFSRTQNDLIAATHFLISVPTILRFNKSIDSSYLRDALKMVSQVARRGSTIVIESSVSVGMTRELVGPIAKRLGLFAGMSPERVDPGRTEPPVKSIPKIISGLDDILPGSLDAINRI</sequence>
<feature type="domain" description="UDP-glucose/GDP-mannose dehydrogenase N-terminal" evidence="2">
    <location>
        <begin position="51"/>
        <end position="201"/>
    </location>
</feature>
<dbReference type="EMBL" id="JAELUQ010000008">
    <property type="protein sequence ID" value="KAG7409294.1"/>
    <property type="molecule type" value="Genomic_DNA"/>
</dbReference>
<dbReference type="InterPro" id="IPR028359">
    <property type="entry name" value="UDP_ManNAc/GlcNAc_DH"/>
</dbReference>
<dbReference type="InterPro" id="IPR017476">
    <property type="entry name" value="UDP-Glc/GDP-Man"/>
</dbReference>
<dbReference type="PIRSF" id="PIRSF500136">
    <property type="entry name" value="UDP_ManNAc_DH"/>
    <property type="match status" value="1"/>
</dbReference>
<dbReference type="Proteomes" id="UP000694050">
    <property type="component" value="Unassembled WGS sequence"/>
</dbReference>
<name>A0A8J5TSK9_FUSOX</name>
<dbReference type="PANTHER" id="PTHR43491:SF2">
    <property type="entry name" value="UDP-N-ACETYL-D-MANNOSAMINE DEHYDROGENASE"/>
    <property type="match status" value="1"/>
</dbReference>
<accession>A0A8J5TSK9</accession>
<dbReference type="AlphaFoldDB" id="A0A8J5TSK9"/>
<evidence type="ECO:0000313" key="4">
    <source>
        <dbReference type="Proteomes" id="UP000694050"/>
    </source>
</evidence>
<dbReference type="GO" id="GO:0016628">
    <property type="term" value="F:oxidoreductase activity, acting on the CH-CH group of donors, NAD or NADP as acceptor"/>
    <property type="evidence" value="ECO:0007669"/>
    <property type="project" value="InterPro"/>
</dbReference>
<evidence type="ECO:0000313" key="3">
    <source>
        <dbReference type="EMBL" id="KAG7409294.1"/>
    </source>
</evidence>